<protein>
    <submittedName>
        <fullName evidence="1">Uncharacterized protein</fullName>
    </submittedName>
</protein>
<evidence type="ECO:0000313" key="1">
    <source>
        <dbReference type="EMBL" id="URE20975.1"/>
    </source>
</evidence>
<dbReference type="OrthoDB" id="10525203at2759"/>
<evidence type="ECO:0000313" key="2">
    <source>
        <dbReference type="Proteomes" id="UP001055439"/>
    </source>
</evidence>
<dbReference type="AlphaFoldDB" id="A0A9E7KMV1"/>
<reference evidence="1" key="1">
    <citation type="submission" date="2022-05" db="EMBL/GenBank/DDBJ databases">
        <title>The Musa troglodytarum L. genome provides insights into the mechanism of non-climacteric behaviour and enrichment of carotenoids.</title>
        <authorList>
            <person name="Wang J."/>
        </authorList>
    </citation>
    <scope>NUCLEOTIDE SEQUENCE</scope>
    <source>
        <tissue evidence="1">Leaf</tissue>
    </source>
</reference>
<gene>
    <name evidence="1" type="ORF">MUK42_06027</name>
</gene>
<accession>A0A9E7KMV1</accession>
<organism evidence="1 2">
    <name type="scientific">Musa troglodytarum</name>
    <name type="common">fe'i banana</name>
    <dbReference type="NCBI Taxonomy" id="320322"/>
    <lineage>
        <taxon>Eukaryota</taxon>
        <taxon>Viridiplantae</taxon>
        <taxon>Streptophyta</taxon>
        <taxon>Embryophyta</taxon>
        <taxon>Tracheophyta</taxon>
        <taxon>Spermatophyta</taxon>
        <taxon>Magnoliopsida</taxon>
        <taxon>Liliopsida</taxon>
        <taxon>Zingiberales</taxon>
        <taxon>Musaceae</taxon>
        <taxon>Musa</taxon>
    </lineage>
</organism>
<proteinExistence type="predicted"/>
<dbReference type="EMBL" id="CP097509">
    <property type="protein sequence ID" value="URE20975.1"/>
    <property type="molecule type" value="Genomic_DNA"/>
</dbReference>
<keyword evidence="2" id="KW-1185">Reference proteome</keyword>
<name>A0A9E7KMV1_9LILI</name>
<dbReference type="Proteomes" id="UP001055439">
    <property type="component" value="Chromosome 7"/>
</dbReference>
<sequence>MLSGSRPSSPLLLLRVKRSRTRLHSPQSQLPPLPLTCSQSYPDVFPGQPALHLPVLLDTVRLSLLVC</sequence>